<dbReference type="GO" id="GO:0006783">
    <property type="term" value="P:heme biosynthetic process"/>
    <property type="evidence" value="ECO:0007669"/>
    <property type="project" value="UniProtKB-KW"/>
</dbReference>
<evidence type="ECO:0000313" key="9">
    <source>
        <dbReference type="Proteomes" id="UP000234329"/>
    </source>
</evidence>
<dbReference type="InterPro" id="IPR004572">
    <property type="entry name" value="Protoporphyrinogen_oxidase"/>
</dbReference>
<evidence type="ECO:0000256" key="3">
    <source>
        <dbReference type="ARBA" id="ARBA00022827"/>
    </source>
</evidence>
<dbReference type="Gene3D" id="3.90.660.20">
    <property type="entry name" value="Protoporphyrinogen oxidase, mitochondrial, domain 2"/>
    <property type="match status" value="1"/>
</dbReference>
<keyword evidence="2" id="KW-0285">Flavoprotein</keyword>
<dbReference type="InterPro" id="IPR002937">
    <property type="entry name" value="Amino_oxidase"/>
</dbReference>
<evidence type="ECO:0000313" key="8">
    <source>
        <dbReference type="EMBL" id="PKY10388.1"/>
    </source>
</evidence>
<dbReference type="InterPro" id="IPR036188">
    <property type="entry name" value="FAD/NAD-bd_sf"/>
</dbReference>
<evidence type="ECO:0000259" key="7">
    <source>
        <dbReference type="Pfam" id="PF01593"/>
    </source>
</evidence>
<keyword evidence="9" id="KW-1185">Reference proteome</keyword>
<dbReference type="PANTHER" id="PTHR42923">
    <property type="entry name" value="PROTOPORPHYRINOGEN OXIDASE"/>
    <property type="match status" value="1"/>
</dbReference>
<dbReference type="Gene3D" id="1.10.3110.10">
    <property type="entry name" value="protoporphyrinogen ix oxidase, domain 3"/>
    <property type="match status" value="1"/>
</dbReference>
<dbReference type="InterPro" id="IPR050464">
    <property type="entry name" value="Zeta_carotene_desat/Oxidored"/>
</dbReference>
<dbReference type="OrthoDB" id="3450553at2"/>
<evidence type="ECO:0000256" key="1">
    <source>
        <dbReference type="ARBA" id="ARBA00001974"/>
    </source>
</evidence>
<dbReference type="AlphaFoldDB" id="A0A2I1DKI2"/>
<evidence type="ECO:0000256" key="6">
    <source>
        <dbReference type="ARBA" id="ARBA00023444"/>
    </source>
</evidence>
<dbReference type="SUPFAM" id="SSF54373">
    <property type="entry name" value="FAD-linked reductases, C-terminal domain"/>
    <property type="match status" value="1"/>
</dbReference>
<protein>
    <submittedName>
        <fullName evidence="8">Protoporphyrinogen oxidase</fullName>
    </submittedName>
</protein>
<proteinExistence type="predicted"/>
<keyword evidence="4" id="KW-0560">Oxidoreductase</keyword>
<dbReference type="GO" id="GO:0004729">
    <property type="term" value="F:oxygen-dependent protoporphyrinogen oxidase activity"/>
    <property type="evidence" value="ECO:0007669"/>
    <property type="project" value="InterPro"/>
</dbReference>
<comment type="caution">
    <text evidence="8">The sequence shown here is derived from an EMBL/GenBank/DDBJ whole genome shotgun (WGS) entry which is preliminary data.</text>
</comment>
<feature type="domain" description="Amine oxidase" evidence="7">
    <location>
        <begin position="11"/>
        <end position="441"/>
    </location>
</feature>
<evidence type="ECO:0000256" key="5">
    <source>
        <dbReference type="ARBA" id="ARBA00023133"/>
    </source>
</evidence>
<dbReference type="NCBIfam" id="TIGR00562">
    <property type="entry name" value="proto_IX_ox"/>
    <property type="match status" value="1"/>
</dbReference>
<dbReference type="PANTHER" id="PTHR42923:SF3">
    <property type="entry name" value="PROTOPORPHYRINOGEN OXIDASE"/>
    <property type="match status" value="1"/>
</dbReference>
<dbReference type="RefSeq" id="WP_101538148.1">
    <property type="nucleotide sequence ID" value="NZ_MXAV01000036.1"/>
</dbReference>
<dbReference type="SUPFAM" id="SSF51905">
    <property type="entry name" value="FAD/NAD(P)-binding domain"/>
    <property type="match status" value="1"/>
</dbReference>
<accession>A0A2I1DKI2</accession>
<dbReference type="EMBL" id="MXAV01000036">
    <property type="protein sequence ID" value="PKY10388.1"/>
    <property type="molecule type" value="Genomic_DNA"/>
</dbReference>
<dbReference type="Pfam" id="PF01593">
    <property type="entry name" value="Amino_oxidase"/>
    <property type="match status" value="1"/>
</dbReference>
<dbReference type="Proteomes" id="UP000234329">
    <property type="component" value="Unassembled WGS sequence"/>
</dbReference>
<evidence type="ECO:0000256" key="2">
    <source>
        <dbReference type="ARBA" id="ARBA00022630"/>
    </source>
</evidence>
<sequence>MDAVIIIGGGLSGLASAYFLQQQGVSARVLEAGSRVGGNILSREEEGYLRDLGPNSLMLKGPVVPDLIHSLQLEADLVEANAVAKRRYILNRHHQPVPLGPGVLLSGKLLSLQGRLRLLSEPFRRQKQGIGEESIADFVRRRLGPEVLTWLVDPFVSGVFAGDPQKLALAATLPRLQRMEQEHGALFKAALAGRKKPPQSKTRLISFRQGLQTLPLRMAEQLHGPIHCQTPVDRLEQHADGSWEVHSARQSWRSTKIILALPAPKAADLLKTLHPNLAKELAAIPYPAVSTLSLGFPRSRVKHALDGFGLLIPRILGLQTLGVLFSSTLFPDRAPADQVLLTVFIGGSQNPLAGRSDDDLLQTALEEIRPILGVDGEPSFSRCQNWPEAIPQYELGHLARLEHIAQMTQQIPGLYFRANWRDGVALGDCMEAARQLSQQIILQG</sequence>
<comment type="cofactor">
    <cofactor evidence="1">
        <name>FAD</name>
        <dbReference type="ChEBI" id="CHEBI:57692"/>
    </cofactor>
</comment>
<evidence type="ECO:0000256" key="4">
    <source>
        <dbReference type="ARBA" id="ARBA00023002"/>
    </source>
</evidence>
<gene>
    <name evidence="8" type="ORF">B1757_09805</name>
</gene>
<organism evidence="8 9">
    <name type="scientific">Acidithiobacillus marinus</name>
    <dbReference type="NCBI Taxonomy" id="187490"/>
    <lineage>
        <taxon>Bacteria</taxon>
        <taxon>Pseudomonadati</taxon>
        <taxon>Pseudomonadota</taxon>
        <taxon>Acidithiobacillia</taxon>
        <taxon>Acidithiobacillales</taxon>
        <taxon>Acidithiobacillaceae</taxon>
        <taxon>Acidithiobacillus</taxon>
    </lineage>
</organism>
<name>A0A2I1DKI2_9PROT</name>
<reference evidence="8 9" key="1">
    <citation type="submission" date="2017-03" db="EMBL/GenBank/DDBJ databases">
        <title>Draft genime sequence of the acidophilic sulfur-oxidizing bacterium Acidithiobacillus sp. SH, isolated from seawater.</title>
        <authorList>
            <person name="Sharmin S."/>
            <person name="Tokuhisa M."/>
            <person name="Kanao T."/>
            <person name="Kamimura K."/>
        </authorList>
    </citation>
    <scope>NUCLEOTIDE SEQUENCE [LARGE SCALE GENOMIC DNA]</scope>
    <source>
        <strain evidence="8 9">SH</strain>
    </source>
</reference>
<comment type="pathway">
    <text evidence="6">Porphyrin-containing compound metabolism.</text>
</comment>
<keyword evidence="5" id="KW-0350">Heme biosynthesis</keyword>
<dbReference type="Gene3D" id="3.50.50.60">
    <property type="entry name" value="FAD/NAD(P)-binding domain"/>
    <property type="match status" value="1"/>
</dbReference>
<dbReference type="InParanoid" id="A0A2I1DKI2"/>
<keyword evidence="3" id="KW-0274">FAD</keyword>